<dbReference type="AlphaFoldDB" id="A0A433LB77"/>
<evidence type="ECO:0008006" key="3">
    <source>
        <dbReference type="Google" id="ProtNLM"/>
    </source>
</evidence>
<sequence length="341" mass="38729">MIVVSSTVKDCLENIYSFVEMNLAAGADVVFIFLDSPNEDAENAFKDIKNVVFFKAYGDYWGESRSENLNVRQKININVANFILIALGVKGKLFHLDSDEVLYFECDKKDLENEEYIMLEPLEVLPTERELPRSSSFMFKRKLEGDKLELLHILGVISSPENKSYFNGHTVGKCGVSPNIKCTLGIHHAKYENEVKPCKSHKVFVLHFDNPSLEGFLKKWLTKGMNDGKSSANVREERKRLFNSVRLIANNNSIDEKTKSALLTKIYTDKYITSGSLAEKLGYLKEIKIEEYGTVRDCMVFDVSRAVDIFNYLGGIDKTAFNSHSPKERARLLEVMQCAST</sequence>
<proteinExistence type="predicted"/>
<dbReference type="EMBL" id="RZHD01000005">
    <property type="protein sequence ID" value="RUR46006.1"/>
    <property type="molecule type" value="Genomic_DNA"/>
</dbReference>
<dbReference type="OrthoDB" id="3766331at2"/>
<comment type="caution">
    <text evidence="1">The sequence shown here is derived from an EMBL/GenBank/DDBJ whole genome shotgun (WGS) entry which is preliminary data.</text>
</comment>
<dbReference type="RefSeq" id="WP_126981609.1">
    <property type="nucleotide sequence ID" value="NZ_RZHD01000005.1"/>
</dbReference>
<protein>
    <recommendedName>
        <fullName evidence="3">Glycosyl transferase family 2</fullName>
    </recommendedName>
</protein>
<organism evidence="1 2">
    <name type="scientific">Vreelandella populi</name>
    <dbReference type="NCBI Taxonomy" id="2498858"/>
    <lineage>
        <taxon>Bacteria</taxon>
        <taxon>Pseudomonadati</taxon>
        <taxon>Pseudomonadota</taxon>
        <taxon>Gammaproteobacteria</taxon>
        <taxon>Oceanospirillales</taxon>
        <taxon>Halomonadaceae</taxon>
        <taxon>Vreelandella</taxon>
    </lineage>
</organism>
<evidence type="ECO:0000313" key="1">
    <source>
        <dbReference type="EMBL" id="RUR46006.1"/>
    </source>
</evidence>
<name>A0A433LB77_9GAMM</name>
<accession>A0A433LB77</accession>
<reference evidence="1 2" key="1">
    <citation type="submission" date="2018-12" db="EMBL/GenBank/DDBJ databases">
        <title>three novel Halomonas strain isolated from plants.</title>
        <authorList>
            <person name="Sun C."/>
        </authorList>
    </citation>
    <scope>NUCLEOTIDE SEQUENCE [LARGE SCALE GENOMIC DNA]</scope>
    <source>
        <strain evidence="1 2">RC</strain>
    </source>
</reference>
<keyword evidence="2" id="KW-1185">Reference proteome</keyword>
<dbReference type="Proteomes" id="UP000286912">
    <property type="component" value="Unassembled WGS sequence"/>
</dbReference>
<gene>
    <name evidence="1" type="ORF">ELY37_08375</name>
</gene>
<evidence type="ECO:0000313" key="2">
    <source>
        <dbReference type="Proteomes" id="UP000286912"/>
    </source>
</evidence>